<keyword evidence="5 7" id="KW-1133">Transmembrane helix</keyword>
<feature type="domain" description="ABC transmembrane type-1" evidence="9">
    <location>
        <begin position="1"/>
        <end position="248"/>
    </location>
</feature>
<proteinExistence type="predicted"/>
<evidence type="ECO:0000256" key="5">
    <source>
        <dbReference type="ARBA" id="ARBA00022989"/>
    </source>
</evidence>
<evidence type="ECO:0000313" key="11">
    <source>
        <dbReference type="Proteomes" id="UP001651880"/>
    </source>
</evidence>
<evidence type="ECO:0000256" key="7">
    <source>
        <dbReference type="SAM" id="Phobius"/>
    </source>
</evidence>
<dbReference type="InterPro" id="IPR003439">
    <property type="entry name" value="ABC_transporter-like_ATP-bd"/>
</dbReference>
<keyword evidence="11" id="KW-1185">Reference proteome</keyword>
<dbReference type="SUPFAM" id="SSF90123">
    <property type="entry name" value="ABC transporter transmembrane region"/>
    <property type="match status" value="1"/>
</dbReference>
<keyword evidence="2 7" id="KW-0812">Transmembrane</keyword>
<dbReference type="GO" id="GO:0005524">
    <property type="term" value="F:ATP binding"/>
    <property type="evidence" value="ECO:0007669"/>
    <property type="project" value="UniProtKB-KW"/>
</dbReference>
<gene>
    <name evidence="10" type="ORF">LJD61_13025</name>
</gene>
<dbReference type="CDD" id="cd07346">
    <property type="entry name" value="ABC_6TM_exporters"/>
    <property type="match status" value="1"/>
</dbReference>
<dbReference type="PANTHER" id="PTHR43394:SF1">
    <property type="entry name" value="ATP-BINDING CASSETTE SUB-FAMILY B MEMBER 10, MITOCHONDRIAL"/>
    <property type="match status" value="1"/>
</dbReference>
<dbReference type="Proteomes" id="UP001651880">
    <property type="component" value="Unassembled WGS sequence"/>
</dbReference>
<evidence type="ECO:0000256" key="1">
    <source>
        <dbReference type="ARBA" id="ARBA00004651"/>
    </source>
</evidence>
<dbReference type="SUPFAM" id="SSF52540">
    <property type="entry name" value="P-loop containing nucleoside triphosphate hydrolases"/>
    <property type="match status" value="1"/>
</dbReference>
<keyword evidence="3" id="KW-0547">Nucleotide-binding</keyword>
<dbReference type="Gene3D" id="1.20.1560.10">
    <property type="entry name" value="ABC transporter type 1, transmembrane domain"/>
    <property type="match status" value="1"/>
</dbReference>
<dbReference type="InterPro" id="IPR003593">
    <property type="entry name" value="AAA+_ATPase"/>
</dbReference>
<dbReference type="InterPro" id="IPR017871">
    <property type="entry name" value="ABC_transporter-like_CS"/>
</dbReference>
<protein>
    <submittedName>
        <fullName evidence="10">ABC transporter ATP-binding protein/permease</fullName>
    </submittedName>
</protein>
<reference evidence="10 11" key="1">
    <citation type="submission" date="2021-10" db="EMBL/GenBank/DDBJ databases">
        <title>Lutispora strain m25 sp. nov., a thermophilic, non-spore-forming bacterium isolated from a lab-scale methanogenic bioreactor digesting anaerobic sludge.</title>
        <authorList>
            <person name="El Houari A."/>
            <person name="Mcdonald J."/>
        </authorList>
    </citation>
    <scope>NUCLEOTIDE SEQUENCE [LARGE SCALE GENOMIC DNA]</scope>
    <source>
        <strain evidence="11">m25</strain>
    </source>
</reference>
<evidence type="ECO:0000256" key="4">
    <source>
        <dbReference type="ARBA" id="ARBA00022840"/>
    </source>
</evidence>
<dbReference type="SMART" id="SM00382">
    <property type="entry name" value="AAA"/>
    <property type="match status" value="1"/>
</dbReference>
<name>A0ABT1NGW7_9FIRM</name>
<evidence type="ECO:0000313" key="10">
    <source>
        <dbReference type="EMBL" id="MCQ1530467.1"/>
    </source>
</evidence>
<dbReference type="Pfam" id="PF00005">
    <property type="entry name" value="ABC_tran"/>
    <property type="match status" value="1"/>
</dbReference>
<organism evidence="10 11">
    <name type="scientific">Lutispora saccharofermentans</name>
    <dbReference type="NCBI Taxonomy" id="3024236"/>
    <lineage>
        <taxon>Bacteria</taxon>
        <taxon>Bacillati</taxon>
        <taxon>Bacillota</taxon>
        <taxon>Clostridia</taxon>
        <taxon>Lutisporales</taxon>
        <taxon>Lutisporaceae</taxon>
        <taxon>Lutispora</taxon>
    </lineage>
</organism>
<evidence type="ECO:0000256" key="6">
    <source>
        <dbReference type="ARBA" id="ARBA00023136"/>
    </source>
</evidence>
<dbReference type="PANTHER" id="PTHR43394">
    <property type="entry name" value="ATP-DEPENDENT PERMEASE MDL1, MITOCHONDRIAL"/>
    <property type="match status" value="1"/>
</dbReference>
<accession>A0ABT1NGW7</accession>
<evidence type="ECO:0000259" key="8">
    <source>
        <dbReference type="PROSITE" id="PS50893"/>
    </source>
</evidence>
<evidence type="ECO:0000256" key="2">
    <source>
        <dbReference type="ARBA" id="ARBA00022692"/>
    </source>
</evidence>
<dbReference type="PROSITE" id="PS50929">
    <property type="entry name" value="ABC_TM1F"/>
    <property type="match status" value="1"/>
</dbReference>
<dbReference type="PROSITE" id="PS00211">
    <property type="entry name" value="ABC_TRANSPORTER_1"/>
    <property type="match status" value="1"/>
</dbReference>
<feature type="domain" description="ABC transporter" evidence="8">
    <location>
        <begin position="285"/>
        <end position="519"/>
    </location>
</feature>
<feature type="transmembrane region" description="Helical" evidence="7">
    <location>
        <begin position="6"/>
        <end position="26"/>
    </location>
</feature>
<dbReference type="RefSeq" id="WP_303740765.1">
    <property type="nucleotide sequence ID" value="NZ_JAJEKE010000012.1"/>
</dbReference>
<comment type="caution">
    <text evidence="10">The sequence shown here is derived from an EMBL/GenBank/DDBJ whole genome shotgun (WGS) entry which is preliminary data.</text>
</comment>
<dbReference type="InterPro" id="IPR011527">
    <property type="entry name" value="ABC1_TM_dom"/>
</dbReference>
<sequence length="529" mass="59140">MSNEVIFGTIFIALARTFIAIPGQFIDNAAKAKIDMKLRRLIWKSLMNMPLSFFDKTKAREMVSRTTSDTVNVSSFLMTSLLPQITSLYSIIMTLMIVNEYDRRLAVSFFVLIPLVALVAFIQGRLNFKAVSEVTKSNSKLTQFLAERLTNIPLIKVFANEEKEDIRGKEVISKLYKSQVKAVTVTAIFRPVISIVESLQTLVIVGLGIYYVPRGAFGIDVWVAYYLYAKDLMLRVNSIVSLFSAFKASQGATERISRLLEEPSEEYRKYLIECEAKKDEAKKEIIFENISFGYGDNNVLLDVSFRVPAGKVTAIVGPSGSGKTTILSLVERFYKPEAGVIKLGDVPVEDISLAGWRRKFGYVAQEMALMSGTIRDNILYGIDREVSEEEFQRAVAAADVMDFVREFPEGFDTEVGEFGSKLSGGQRQRIAISRAILRDPEYLLLDEATSSLDAYSEHIVQKNLDGLMKNRTTIVIAHKIATVVNADQIIVVDSGKIAGIGTHEGLLKTNEIYKGFFDIQSQRQFACQS</sequence>
<dbReference type="InterPro" id="IPR036640">
    <property type="entry name" value="ABC1_TM_sf"/>
</dbReference>
<dbReference type="Pfam" id="PF00664">
    <property type="entry name" value="ABC_membrane"/>
    <property type="match status" value="1"/>
</dbReference>
<dbReference type="PROSITE" id="PS50893">
    <property type="entry name" value="ABC_TRANSPORTER_2"/>
    <property type="match status" value="1"/>
</dbReference>
<dbReference type="EMBL" id="JAJEKE010000012">
    <property type="protein sequence ID" value="MCQ1530467.1"/>
    <property type="molecule type" value="Genomic_DNA"/>
</dbReference>
<feature type="transmembrane region" description="Helical" evidence="7">
    <location>
        <begin position="105"/>
        <end position="122"/>
    </location>
</feature>
<dbReference type="InterPro" id="IPR027417">
    <property type="entry name" value="P-loop_NTPase"/>
</dbReference>
<keyword evidence="6 7" id="KW-0472">Membrane</keyword>
<feature type="transmembrane region" description="Helical" evidence="7">
    <location>
        <begin position="74"/>
        <end position="98"/>
    </location>
</feature>
<evidence type="ECO:0000256" key="3">
    <source>
        <dbReference type="ARBA" id="ARBA00022741"/>
    </source>
</evidence>
<comment type="subcellular location">
    <subcellularLocation>
        <location evidence="1">Cell membrane</location>
        <topology evidence="1">Multi-pass membrane protein</topology>
    </subcellularLocation>
</comment>
<dbReference type="InterPro" id="IPR039421">
    <property type="entry name" value="Type_1_exporter"/>
</dbReference>
<dbReference type="Gene3D" id="3.40.50.300">
    <property type="entry name" value="P-loop containing nucleotide triphosphate hydrolases"/>
    <property type="match status" value="1"/>
</dbReference>
<keyword evidence="4 10" id="KW-0067">ATP-binding</keyword>
<evidence type="ECO:0000259" key="9">
    <source>
        <dbReference type="PROSITE" id="PS50929"/>
    </source>
</evidence>